<keyword evidence="2" id="KW-1133">Transmembrane helix</keyword>
<dbReference type="FunFam" id="3.40.50.1820:FF:000270">
    <property type="entry name" value="Alpha/beta-Hydrolases superfamily protein"/>
    <property type="match status" value="1"/>
</dbReference>
<dbReference type="Pfam" id="PF12697">
    <property type="entry name" value="Abhydrolase_6"/>
    <property type="match status" value="1"/>
</dbReference>
<dbReference type="PANTHER" id="PTHR45763">
    <property type="entry name" value="HYDROLASE, ALPHA/BETA FOLD FAMILY PROTEIN, EXPRESSED-RELATED"/>
    <property type="match status" value="1"/>
</dbReference>
<evidence type="ECO:0000256" key="2">
    <source>
        <dbReference type="SAM" id="Phobius"/>
    </source>
</evidence>
<dbReference type="AlphaFoldDB" id="A0A5D2R040"/>
<evidence type="ECO:0000313" key="4">
    <source>
        <dbReference type="EMBL" id="TYI32844.1"/>
    </source>
</evidence>
<organism evidence="4 5">
    <name type="scientific">Gossypium tomentosum</name>
    <name type="common">Hawaiian cotton</name>
    <name type="synonym">Gossypium sandvicense</name>
    <dbReference type="NCBI Taxonomy" id="34277"/>
    <lineage>
        <taxon>Eukaryota</taxon>
        <taxon>Viridiplantae</taxon>
        <taxon>Streptophyta</taxon>
        <taxon>Embryophyta</taxon>
        <taxon>Tracheophyta</taxon>
        <taxon>Spermatophyta</taxon>
        <taxon>Magnoliopsida</taxon>
        <taxon>eudicotyledons</taxon>
        <taxon>Gunneridae</taxon>
        <taxon>Pentapetalae</taxon>
        <taxon>rosids</taxon>
        <taxon>malvids</taxon>
        <taxon>Malvales</taxon>
        <taxon>Malvaceae</taxon>
        <taxon>Malvoideae</taxon>
        <taxon>Gossypium</taxon>
    </lineage>
</organism>
<dbReference type="Proteomes" id="UP000322667">
    <property type="component" value="Chromosome A04"/>
</dbReference>
<keyword evidence="2" id="KW-0472">Membrane</keyword>
<evidence type="ECO:0000256" key="1">
    <source>
        <dbReference type="SAM" id="MobiDB-lite"/>
    </source>
</evidence>
<evidence type="ECO:0000313" key="5">
    <source>
        <dbReference type="Proteomes" id="UP000322667"/>
    </source>
</evidence>
<dbReference type="InterPro" id="IPR000073">
    <property type="entry name" value="AB_hydrolase_1"/>
</dbReference>
<dbReference type="EMBL" id="CM017613">
    <property type="protein sequence ID" value="TYI32844.1"/>
    <property type="molecule type" value="Genomic_DNA"/>
</dbReference>
<proteinExistence type="predicted"/>
<name>A0A5D2R040_GOSTO</name>
<dbReference type="SUPFAM" id="SSF53474">
    <property type="entry name" value="alpha/beta-Hydrolases"/>
    <property type="match status" value="1"/>
</dbReference>
<evidence type="ECO:0000259" key="3">
    <source>
        <dbReference type="Pfam" id="PF12697"/>
    </source>
</evidence>
<keyword evidence="2" id="KW-0812">Transmembrane</keyword>
<gene>
    <name evidence="4" type="ORF">ES332_A04G090800v1</name>
</gene>
<sequence length="374" mass="42053">MAEVRRKISAASARAHTRKSHQSSSFKLSPGFLKKILAVLFVGILAWIYQVIQPPPPKMCGSPNGPPVTAPRIRLKDGRHLAYKEHGVPRDVAKYKIIYVHGFRSGRHNVIVAATLSPEVIEELGVYIVSFDRPGYGESDPNPKQTVKSMAMDIEELADLLGLGSKFYVIGYSIGGQAVWSCLKYIPNRLATLLAPAVTYWWPNFPANVLNEAFNQKSRKDQWVIRVAHYAPWLVYWWNTQELFPASSVLANNSDVLSSQDKEITSRIYSRKDSVSQPVTEQGEFESLHRDLIVTQGAWEFDPLDLGNPFANNKGFVHLWHGDEDKIVPITMNRYIAEQLPWIWYHEVSGGGHFFPLADGMSNAIIKALLVGEK</sequence>
<keyword evidence="5" id="KW-1185">Reference proteome</keyword>
<dbReference type="InterPro" id="IPR029058">
    <property type="entry name" value="AB_hydrolase_fold"/>
</dbReference>
<reference evidence="4 5" key="1">
    <citation type="submission" date="2019-07" db="EMBL/GenBank/DDBJ databases">
        <title>WGS assembly of Gossypium tomentosum.</title>
        <authorList>
            <person name="Chen Z.J."/>
            <person name="Sreedasyam A."/>
            <person name="Ando A."/>
            <person name="Song Q."/>
            <person name="De L."/>
            <person name="Hulse-Kemp A."/>
            <person name="Ding M."/>
            <person name="Ye W."/>
            <person name="Kirkbride R."/>
            <person name="Jenkins J."/>
            <person name="Plott C."/>
            <person name="Lovell J."/>
            <person name="Lin Y.-M."/>
            <person name="Vaughn R."/>
            <person name="Liu B."/>
            <person name="Li W."/>
            <person name="Simpson S."/>
            <person name="Scheffler B."/>
            <person name="Saski C."/>
            <person name="Grover C."/>
            <person name="Hu G."/>
            <person name="Conover J."/>
            <person name="Carlson J."/>
            <person name="Shu S."/>
            <person name="Boston L."/>
            <person name="Williams M."/>
            <person name="Peterson D."/>
            <person name="Mcgee K."/>
            <person name="Jones D."/>
            <person name="Wendel J."/>
            <person name="Stelly D."/>
            <person name="Grimwood J."/>
            <person name="Schmutz J."/>
        </authorList>
    </citation>
    <scope>NUCLEOTIDE SEQUENCE [LARGE SCALE GENOMIC DNA]</scope>
    <source>
        <strain evidence="4">7179.01</strain>
    </source>
</reference>
<feature type="domain" description="AB hydrolase-1" evidence="3">
    <location>
        <begin position="97"/>
        <end position="357"/>
    </location>
</feature>
<dbReference type="Gene3D" id="3.40.50.1820">
    <property type="entry name" value="alpha/beta hydrolase"/>
    <property type="match status" value="1"/>
</dbReference>
<dbReference type="PANTHER" id="PTHR45763:SF42">
    <property type="entry name" value="PUTATIVE-RELATED"/>
    <property type="match status" value="1"/>
</dbReference>
<feature type="region of interest" description="Disordered" evidence="1">
    <location>
        <begin position="1"/>
        <end position="26"/>
    </location>
</feature>
<protein>
    <recommendedName>
        <fullName evidence="3">AB hydrolase-1 domain-containing protein</fullName>
    </recommendedName>
</protein>
<feature type="transmembrane region" description="Helical" evidence="2">
    <location>
        <begin position="32"/>
        <end position="52"/>
    </location>
</feature>
<accession>A0A5D2R040</accession>